<sequence>MLRKLLIGLAVIGLTLATAYLFRIELTFMVAKQYLDADEAELTCADWQWGSGLTTITVNKLCVGYRQHRLVIEQARITPQHIDIEKAALTLAKQQTQSSSDTGKPQALNLPLTDSRPLVTVESLFVYTPYATAPVRMTVSEPQLNQWVLNGDIAGDIAITSQHIDYELHANQALRAQLMAVAEPSLMRFNISQWALPELQIQGRYYGNRIDNQITIASQASWQHTPCPVQVSSQGRIEVRSNNMRRFSLDTSALTTQLRVQAQCDYQASLKPYFSELLKGSWQLTLAEPRVSIDKSEVELTQVLLTHNSEQTKVGVRLEAPRANWRTAQVAAEYALQLETQSLGRLSVSGQATEQRISGAFKGQVAASVGENVHVAPVSATGEFDHNFAGATALHGQLKTAQLTMAPYSGEQVAVTVDATISADNSISARLETVAAVAANADIKLLDVEQNYQVQADLGAGRRSAQVEVQSLIGQLDSAQLRLSELSVDSRVDIARSIDGEHLISWQQAQALVKHSWQETAFPITVVLPPTPLPSLQAIASQLAPELSLTAGTLSAQLHGDARLQRMQWQLEVDDASVLYQSYLAENISTSPQGQWNSGQLQLDDTSFTISQLRAGPVLSQVQGLWGYDQDAYLKEVQAEVLGGTLSLDKLYVTGLTKRRAPTLVEVAQINAQSLLALEPQQGIEITGVLAAKLPIRLEEQGVSVENGRIYSQAPGKLTIKDNAAFDAVKAQQAELGPMLGMLENLDINSINADVDLKTDGWLTMAMQLKGENPEHQQAVNFNYNHQENIYTLFKALRLSDEITKKVEQEYQAKE</sequence>
<reference evidence="1 2" key="1">
    <citation type="submission" date="2017-12" db="EMBL/GenBank/DDBJ databases">
        <authorList>
            <person name="Paulsen S."/>
            <person name="Gram L.K."/>
        </authorList>
    </citation>
    <scope>NUCLEOTIDE SEQUENCE [LARGE SCALE GENOMIC DNA]</scope>
    <source>
        <strain evidence="1 2">S2897</strain>
    </source>
</reference>
<gene>
    <name evidence="1" type="ORF">CWC05_18150</name>
</gene>
<evidence type="ECO:0000313" key="1">
    <source>
        <dbReference type="EMBL" id="TMP85501.1"/>
    </source>
</evidence>
<accession>A0A5S3Z0B0</accession>
<reference evidence="2" key="2">
    <citation type="submission" date="2019-06" db="EMBL/GenBank/DDBJ databases">
        <title>Co-occurence of chitin degradation, pigmentation and bioactivity in marine Pseudoalteromonas.</title>
        <authorList>
            <person name="Sonnenschein E.C."/>
            <person name="Bech P.K."/>
        </authorList>
    </citation>
    <scope>NUCLEOTIDE SEQUENCE [LARGE SCALE GENOMIC DNA]</scope>
    <source>
        <strain evidence="2">S2897</strain>
    </source>
</reference>
<dbReference type="Proteomes" id="UP000305874">
    <property type="component" value="Unassembled WGS sequence"/>
</dbReference>
<dbReference type="AlphaFoldDB" id="A0A5S3Z0B0"/>
<comment type="caution">
    <text evidence="1">The sequence shown here is derived from an EMBL/GenBank/DDBJ whole genome shotgun (WGS) entry which is preliminary data.</text>
</comment>
<dbReference type="Pfam" id="PF11739">
    <property type="entry name" value="YdbH-like"/>
    <property type="match status" value="1"/>
</dbReference>
<dbReference type="RefSeq" id="WP_138549060.1">
    <property type="nucleotide sequence ID" value="NZ_PNCG01000025.1"/>
</dbReference>
<proteinExistence type="predicted"/>
<organism evidence="1 2">
    <name type="scientific">Pseudoalteromonas ruthenica</name>
    <dbReference type="NCBI Taxonomy" id="151081"/>
    <lineage>
        <taxon>Bacteria</taxon>
        <taxon>Pseudomonadati</taxon>
        <taxon>Pseudomonadota</taxon>
        <taxon>Gammaproteobacteria</taxon>
        <taxon>Alteromonadales</taxon>
        <taxon>Pseudoalteromonadaceae</taxon>
        <taxon>Pseudoalteromonas</taxon>
    </lineage>
</organism>
<name>A0A5S3Z0B0_9GAMM</name>
<evidence type="ECO:0000313" key="2">
    <source>
        <dbReference type="Proteomes" id="UP000305874"/>
    </source>
</evidence>
<dbReference type="EMBL" id="PNCG01000025">
    <property type="protein sequence ID" value="TMP85501.1"/>
    <property type="molecule type" value="Genomic_DNA"/>
</dbReference>
<dbReference type="InterPro" id="IPR021730">
    <property type="entry name" value="YdbH"/>
</dbReference>
<protein>
    <submittedName>
        <fullName evidence="1">Uncharacterized protein</fullName>
    </submittedName>
</protein>